<organism evidence="2 3">
    <name type="scientific">Pseudomonas fluvialis</name>
    <dbReference type="NCBI Taxonomy" id="1793966"/>
    <lineage>
        <taxon>Bacteria</taxon>
        <taxon>Pseudomonadati</taxon>
        <taxon>Pseudomonadota</taxon>
        <taxon>Gammaproteobacteria</taxon>
        <taxon>Pseudomonadales</taxon>
        <taxon>Pseudomonadaceae</taxon>
        <taxon>Pseudomonas</taxon>
    </lineage>
</organism>
<feature type="signal peptide" evidence="1">
    <location>
        <begin position="1"/>
        <end position="22"/>
    </location>
</feature>
<name>A0A7X0BRV3_9PSED</name>
<keyword evidence="3" id="KW-1185">Reference proteome</keyword>
<feature type="chain" id="PRO_5031506525" evidence="1">
    <location>
        <begin position="23"/>
        <end position="225"/>
    </location>
</feature>
<evidence type="ECO:0000256" key="1">
    <source>
        <dbReference type="SAM" id="SignalP"/>
    </source>
</evidence>
<keyword evidence="1" id="KW-0732">Signal</keyword>
<proteinExistence type="predicted"/>
<evidence type="ECO:0000313" key="2">
    <source>
        <dbReference type="EMBL" id="MBB6341288.1"/>
    </source>
</evidence>
<dbReference type="RefSeq" id="WP_184681900.1">
    <property type="nucleotide sequence ID" value="NZ_JACHLL010000002.1"/>
</dbReference>
<dbReference type="EMBL" id="JACHLL010000002">
    <property type="protein sequence ID" value="MBB6341288.1"/>
    <property type="molecule type" value="Genomic_DNA"/>
</dbReference>
<gene>
    <name evidence="2" type="ORF">HNP49_001445</name>
</gene>
<comment type="caution">
    <text evidence="2">The sequence shown here is derived from an EMBL/GenBank/DDBJ whole genome shotgun (WGS) entry which is preliminary data.</text>
</comment>
<sequence length="225" mass="24910">MRNLRSSLLLILPLFAGCQTLADLEYKDPVKKPSQRLQGEISREGDQWLLRPCQEQRRFVLSDGEGQDNLKDLASLAADGQNSLYGDFKGQLDSSTQAGVDGQFNITRRYRVQGEGHGCDDPNYKRVRIQASGHEPEWSIAVTSKGLILNRPGQEALALPYLEEDLLQGRRNFSSAANGQQLELWVAPQRCQDGMSGSVQHLSAELRLNGQVMRGCAYYGGAQGD</sequence>
<dbReference type="Proteomes" id="UP000557193">
    <property type="component" value="Unassembled WGS sequence"/>
</dbReference>
<dbReference type="AlphaFoldDB" id="A0A7X0BRV3"/>
<accession>A0A7X0BRV3</accession>
<keyword evidence="2" id="KW-0449">Lipoprotein</keyword>
<protein>
    <submittedName>
        <fullName evidence="2">Putative lipoprotein</fullName>
    </submittedName>
</protein>
<reference evidence="2 3" key="1">
    <citation type="submission" date="2020-08" db="EMBL/GenBank/DDBJ databases">
        <title>Functional genomics of gut bacteria from endangered species of beetles.</title>
        <authorList>
            <person name="Carlos-Shanley C."/>
        </authorList>
    </citation>
    <scope>NUCLEOTIDE SEQUENCE [LARGE SCALE GENOMIC DNA]</scope>
    <source>
        <strain evidence="2 3">S00202</strain>
    </source>
</reference>
<dbReference type="PROSITE" id="PS51257">
    <property type="entry name" value="PROKAR_LIPOPROTEIN"/>
    <property type="match status" value="1"/>
</dbReference>
<evidence type="ECO:0000313" key="3">
    <source>
        <dbReference type="Proteomes" id="UP000557193"/>
    </source>
</evidence>